<dbReference type="EMBL" id="JBGMEF010000041">
    <property type="protein sequence ID" value="MFO3667929.1"/>
    <property type="molecule type" value="Genomic_DNA"/>
</dbReference>
<proteinExistence type="predicted"/>
<dbReference type="InterPro" id="IPR000801">
    <property type="entry name" value="Esterase-like"/>
</dbReference>
<dbReference type="PANTHER" id="PTHR48098">
    <property type="entry name" value="ENTEROCHELIN ESTERASE-RELATED"/>
    <property type="match status" value="1"/>
</dbReference>
<organism evidence="1 2">
    <name type="scientific">Anaerococcus kampingae</name>
    <dbReference type="NCBI Taxonomy" id="3115614"/>
    <lineage>
        <taxon>Bacteria</taxon>
        <taxon>Bacillati</taxon>
        <taxon>Bacillota</taxon>
        <taxon>Tissierellia</taxon>
        <taxon>Tissierellales</taxon>
        <taxon>Peptoniphilaceae</taxon>
        <taxon>Anaerococcus</taxon>
    </lineage>
</organism>
<accession>A0ABW9MFG7</accession>
<keyword evidence="2" id="KW-1185">Reference proteome</keyword>
<dbReference type="Gene3D" id="3.40.50.1820">
    <property type="entry name" value="alpha/beta hydrolase"/>
    <property type="match status" value="1"/>
</dbReference>
<reference evidence="1 2" key="1">
    <citation type="journal article" date="2025" name="Anaerobe">
        <title>Description of Anaerococcus kampingiae sp. nov., Anaerococcus groningensis sp. nov., Anaerococcus martiniensis sp. nov., and Anaerococcus cruorum sp. nov., isolated from human clinical specimens.</title>
        <authorList>
            <person name="Boiten K.E."/>
            <person name="Meijer J."/>
            <person name="van Wezel E.M."/>
            <person name="Veloo A.C.M."/>
        </authorList>
    </citation>
    <scope>NUCLEOTIDE SEQUENCE [LARGE SCALE GENOMIC DNA]</scope>
    <source>
        <strain evidence="1 2">ENR0874</strain>
    </source>
</reference>
<dbReference type="Pfam" id="PF00756">
    <property type="entry name" value="Esterase"/>
    <property type="match status" value="1"/>
</dbReference>
<dbReference type="InterPro" id="IPR050583">
    <property type="entry name" value="Mycobacterial_A85_antigen"/>
</dbReference>
<gene>
    <name evidence="1" type="ORF">ACCQ42_09115</name>
</gene>
<dbReference type="InterPro" id="IPR029058">
    <property type="entry name" value="AB_hydrolase_fold"/>
</dbReference>
<evidence type="ECO:0000313" key="1">
    <source>
        <dbReference type="EMBL" id="MFO3667929.1"/>
    </source>
</evidence>
<dbReference type="PANTHER" id="PTHR48098:SF3">
    <property type="entry name" value="IRON(III) ENTEROBACTIN ESTERASE"/>
    <property type="match status" value="1"/>
</dbReference>
<name>A0ABW9MFG7_9FIRM</name>
<dbReference type="Proteomes" id="UP001637994">
    <property type="component" value="Unassembled WGS sequence"/>
</dbReference>
<dbReference type="RefSeq" id="WP_410035976.1">
    <property type="nucleotide sequence ID" value="NZ_JBGMEF010000041.1"/>
</dbReference>
<evidence type="ECO:0000313" key="2">
    <source>
        <dbReference type="Proteomes" id="UP001637994"/>
    </source>
</evidence>
<dbReference type="SUPFAM" id="SSF53474">
    <property type="entry name" value="alpha/beta-Hydrolases"/>
    <property type="match status" value="1"/>
</dbReference>
<sequence>MHVEFLSHYSGILGREMYMNRYGYSGMPVLVFPSSGGSHNEFADFGMIDAAKDFIEAGRVQFFTLSSIDGESWLANKSMHDRALAHNQYDKYIIEEAIPFIKHKTVWFDPMMTTGCSMGAFHAVNFYLRHPDVFCKTLALSGVYDARYFGGDYGSDMVVYENSPADYLWNQNDPWFLDKYRAGDIIVCTGHGAWEDDGLPSFYTLKQAFEAKQIPAWFDEWGYDVPHDWPSWRNQLPYFLGHLFG</sequence>
<comment type="caution">
    <text evidence="1">The sequence shown here is derived from an EMBL/GenBank/DDBJ whole genome shotgun (WGS) entry which is preliminary data.</text>
</comment>
<protein>
    <submittedName>
        <fullName evidence="1">Esterase family protein</fullName>
    </submittedName>
</protein>